<feature type="transmembrane region" description="Helical" evidence="6">
    <location>
        <begin position="166"/>
        <end position="183"/>
    </location>
</feature>
<dbReference type="PANTHER" id="PTHR31766:SF2">
    <property type="entry name" value="GLABROUS1 ENHANCER-BINDING PROTEIN-LIKE 2"/>
    <property type="match status" value="1"/>
</dbReference>
<feature type="domain" description="TLC" evidence="7">
    <location>
        <begin position="74"/>
        <end position="288"/>
    </location>
</feature>
<accession>A0A1E7FA04</accession>
<gene>
    <name evidence="8" type="ORF">FRACYDRAFT_241225</name>
</gene>
<evidence type="ECO:0000256" key="1">
    <source>
        <dbReference type="ARBA" id="ARBA00004141"/>
    </source>
</evidence>
<reference evidence="8 9" key="1">
    <citation type="submission" date="2016-09" db="EMBL/GenBank/DDBJ databases">
        <title>Extensive genetic diversity and differential bi-allelic expression allows diatom success in the polar Southern Ocean.</title>
        <authorList>
            <consortium name="DOE Joint Genome Institute"/>
            <person name="Mock T."/>
            <person name="Otillar R.P."/>
            <person name="Strauss J."/>
            <person name="Dupont C."/>
            <person name="Frickenhaus S."/>
            <person name="Maumus F."/>
            <person name="Mcmullan M."/>
            <person name="Sanges R."/>
            <person name="Schmutz J."/>
            <person name="Toseland A."/>
            <person name="Valas R."/>
            <person name="Veluchamy A."/>
            <person name="Ward B.J."/>
            <person name="Allen A."/>
            <person name="Barry K."/>
            <person name="Falciatore A."/>
            <person name="Ferrante M."/>
            <person name="Fortunato A.E."/>
            <person name="Gloeckner G."/>
            <person name="Gruber A."/>
            <person name="Hipkin R."/>
            <person name="Janech M."/>
            <person name="Kroth P."/>
            <person name="Leese F."/>
            <person name="Lindquist E."/>
            <person name="Lyon B.R."/>
            <person name="Martin J."/>
            <person name="Mayer C."/>
            <person name="Parker M."/>
            <person name="Quesneville H."/>
            <person name="Raymond J."/>
            <person name="Uhlig C."/>
            <person name="Valentin K.U."/>
            <person name="Worden A.Z."/>
            <person name="Armbrust E.V."/>
            <person name="Bowler C."/>
            <person name="Green B."/>
            <person name="Moulton V."/>
            <person name="Van Oosterhout C."/>
            <person name="Grigoriev I."/>
        </authorList>
    </citation>
    <scope>NUCLEOTIDE SEQUENCE [LARGE SCALE GENOMIC DNA]</scope>
    <source>
        <strain evidence="8 9">CCMP1102</strain>
    </source>
</reference>
<proteinExistence type="predicted"/>
<dbReference type="InParanoid" id="A0A1E7FA04"/>
<dbReference type="Proteomes" id="UP000095751">
    <property type="component" value="Unassembled WGS sequence"/>
</dbReference>
<keyword evidence="2 5" id="KW-0812">Transmembrane</keyword>
<comment type="subcellular location">
    <subcellularLocation>
        <location evidence="1">Membrane</location>
        <topology evidence="1">Multi-pass membrane protein</topology>
    </subcellularLocation>
</comment>
<evidence type="ECO:0000256" key="4">
    <source>
        <dbReference type="ARBA" id="ARBA00023136"/>
    </source>
</evidence>
<protein>
    <recommendedName>
        <fullName evidence="7">TLC domain-containing protein</fullName>
    </recommendedName>
</protein>
<dbReference type="AlphaFoldDB" id="A0A1E7FA04"/>
<sequence>MCSPDGSTTKDTPAQVPFVAKVWLTIYEGLPAVYVPFTNFNISFTLLSAVFLTGCRFLSEYILVNYLGWPEDGTPSKECAASCAGICHSTILCTGLIVAFSTEKYDVAAKIDTFTKTTGWWKKFVDALLQFCTAYMLYDAMINVLWLRYNPTLVKFEFSNDDVLFLAHHLVTSFYMISARVIGAGHQSAMICMLLGELTNPLSNLYLIGELAMKLDCCNGPTAQQLRYVIKITFAIMYNLFRVIIAPPFFAHTTYSLLLTKKGRTNVPLPLNIFWNVLIWGVCFGSASWIIMCNQIIVDYMSELGLTTTIMTMMGQEL</sequence>
<evidence type="ECO:0000256" key="2">
    <source>
        <dbReference type="ARBA" id="ARBA00022692"/>
    </source>
</evidence>
<keyword evidence="9" id="KW-1185">Reference proteome</keyword>
<dbReference type="OrthoDB" id="204175at2759"/>
<evidence type="ECO:0000313" key="8">
    <source>
        <dbReference type="EMBL" id="OEU14673.1"/>
    </source>
</evidence>
<dbReference type="InterPro" id="IPR040327">
    <property type="entry name" value="At5g14285-like"/>
</dbReference>
<evidence type="ECO:0000256" key="5">
    <source>
        <dbReference type="PROSITE-ProRule" id="PRU00205"/>
    </source>
</evidence>
<feature type="transmembrane region" description="Helical" evidence="6">
    <location>
        <begin position="124"/>
        <end position="146"/>
    </location>
</feature>
<keyword evidence="3 6" id="KW-1133">Transmembrane helix</keyword>
<dbReference type="PROSITE" id="PS50922">
    <property type="entry name" value="TLC"/>
    <property type="match status" value="1"/>
</dbReference>
<feature type="transmembrane region" description="Helical" evidence="6">
    <location>
        <begin position="40"/>
        <end position="59"/>
    </location>
</feature>
<dbReference type="InterPro" id="IPR006634">
    <property type="entry name" value="TLC-dom"/>
</dbReference>
<keyword evidence="4 5" id="KW-0472">Membrane</keyword>
<evidence type="ECO:0000313" key="9">
    <source>
        <dbReference type="Proteomes" id="UP000095751"/>
    </source>
</evidence>
<organism evidence="8 9">
    <name type="scientific">Fragilariopsis cylindrus CCMP1102</name>
    <dbReference type="NCBI Taxonomy" id="635003"/>
    <lineage>
        <taxon>Eukaryota</taxon>
        <taxon>Sar</taxon>
        <taxon>Stramenopiles</taxon>
        <taxon>Ochrophyta</taxon>
        <taxon>Bacillariophyta</taxon>
        <taxon>Bacillariophyceae</taxon>
        <taxon>Bacillariophycidae</taxon>
        <taxon>Bacillariales</taxon>
        <taxon>Bacillariaceae</taxon>
        <taxon>Fragilariopsis</taxon>
    </lineage>
</organism>
<evidence type="ECO:0000256" key="6">
    <source>
        <dbReference type="SAM" id="Phobius"/>
    </source>
</evidence>
<feature type="transmembrane region" description="Helical" evidence="6">
    <location>
        <begin position="232"/>
        <end position="253"/>
    </location>
</feature>
<dbReference type="EMBL" id="KV784360">
    <property type="protein sequence ID" value="OEU14673.1"/>
    <property type="molecule type" value="Genomic_DNA"/>
</dbReference>
<dbReference type="PANTHER" id="PTHR31766">
    <property type="entry name" value="GLABROUS1 ENHANCER-BINDING PROTEIN-LIKE 2"/>
    <property type="match status" value="1"/>
</dbReference>
<evidence type="ECO:0000259" key="7">
    <source>
        <dbReference type="PROSITE" id="PS50922"/>
    </source>
</evidence>
<feature type="transmembrane region" description="Helical" evidence="6">
    <location>
        <begin position="273"/>
        <end position="292"/>
    </location>
</feature>
<dbReference type="GO" id="GO:0016020">
    <property type="term" value="C:membrane"/>
    <property type="evidence" value="ECO:0007669"/>
    <property type="project" value="UniProtKB-SubCell"/>
</dbReference>
<name>A0A1E7FA04_9STRA</name>
<evidence type="ECO:0000256" key="3">
    <source>
        <dbReference type="ARBA" id="ARBA00022989"/>
    </source>
</evidence>
<dbReference type="KEGG" id="fcy:FRACYDRAFT_241225"/>